<dbReference type="SUPFAM" id="SSF52540">
    <property type="entry name" value="P-loop containing nucleoside triphosphate hydrolases"/>
    <property type="match status" value="1"/>
</dbReference>
<gene>
    <name evidence="2" type="ORF">NG99_04755</name>
</gene>
<dbReference type="EMBL" id="JRUQ01000018">
    <property type="protein sequence ID" value="KGT95331.1"/>
    <property type="molecule type" value="Genomic_DNA"/>
</dbReference>
<dbReference type="AlphaFoldDB" id="A0A0A3ZCF0"/>
<dbReference type="OrthoDB" id="9801665at2"/>
<dbReference type="InterPro" id="IPR001387">
    <property type="entry name" value="Cro/C1-type_HTH"/>
</dbReference>
<name>A0A0A3ZCF0_9GAMM</name>
<dbReference type="PROSITE" id="PS50943">
    <property type="entry name" value="HTH_CROC1"/>
    <property type="match status" value="1"/>
</dbReference>
<evidence type="ECO:0000313" key="2">
    <source>
        <dbReference type="EMBL" id="KGT95331.1"/>
    </source>
</evidence>
<dbReference type="Proteomes" id="UP000030351">
    <property type="component" value="Unassembled WGS sequence"/>
</dbReference>
<evidence type="ECO:0000313" key="3">
    <source>
        <dbReference type="Proteomes" id="UP000030351"/>
    </source>
</evidence>
<dbReference type="PANTHER" id="PTHR35894">
    <property type="entry name" value="GENERAL SECRETION PATHWAY PROTEIN A-RELATED"/>
    <property type="match status" value="1"/>
</dbReference>
<dbReference type="GO" id="GO:0003677">
    <property type="term" value="F:DNA binding"/>
    <property type="evidence" value="ECO:0007669"/>
    <property type="project" value="InterPro"/>
</dbReference>
<accession>A0A0A3ZCF0</accession>
<evidence type="ECO:0000259" key="1">
    <source>
        <dbReference type="PROSITE" id="PS50943"/>
    </source>
</evidence>
<dbReference type="STRING" id="371042.NG99_04755"/>
<dbReference type="RefSeq" id="WP_034888926.1">
    <property type="nucleotide sequence ID" value="NZ_JRUQ01000018.1"/>
</dbReference>
<protein>
    <submittedName>
        <fullName evidence="2">XRE family transcriptional regulator</fullName>
    </submittedName>
</protein>
<feature type="domain" description="HTH cro/C1-type" evidence="1">
    <location>
        <begin position="7"/>
        <end position="44"/>
    </location>
</feature>
<dbReference type="eggNOG" id="COG2842">
    <property type="taxonomic scope" value="Bacteria"/>
</dbReference>
<dbReference type="PANTHER" id="PTHR35894:SF5">
    <property type="entry name" value="MU-LIKE PROPHAGE FLUMU DNA TRANSPOSITION PROTEIN B"/>
    <property type="match status" value="1"/>
</dbReference>
<dbReference type="InterPro" id="IPR027417">
    <property type="entry name" value="P-loop_NTPase"/>
</dbReference>
<dbReference type="InterPro" id="IPR049945">
    <property type="entry name" value="AAA_22"/>
</dbReference>
<dbReference type="InterPro" id="IPR010982">
    <property type="entry name" value="Lambda_DNA-bd_dom_sf"/>
</dbReference>
<dbReference type="SUPFAM" id="SSF47413">
    <property type="entry name" value="lambda repressor-like DNA-binding domains"/>
    <property type="match status" value="1"/>
</dbReference>
<keyword evidence="3" id="KW-1185">Reference proteome</keyword>
<comment type="caution">
    <text evidence="2">The sequence shown here is derived from an EMBL/GenBank/DDBJ whole genome shotgun (WGS) entry which is preliminary data.</text>
</comment>
<dbReference type="InterPro" id="IPR052026">
    <property type="entry name" value="ExeA_AAA_ATPase_DNA-bind"/>
</dbReference>
<dbReference type="Gene3D" id="3.40.50.300">
    <property type="entry name" value="P-loop containing nucleotide triphosphate hydrolases"/>
    <property type="match status" value="1"/>
</dbReference>
<dbReference type="CDD" id="cd00093">
    <property type="entry name" value="HTH_XRE"/>
    <property type="match status" value="1"/>
</dbReference>
<sequence length="307" mass="33424">MNVKEKLIQLLEGSGYTQKKVATKTGLSTAVISQYLKGTYNGNIGNVETSLAGLINREEERAKRREVKETYVPTRLAGLATGLIDNTHMDGDIGVIYGPAGMGKSMVLKQYVALNKGAILIEADPGYTAKVLLQELCSRLGVRKTGNIHDLSEECIQALTGTGWVLLIDEAELLPYRALEVLRRIHDRSGVAIVLAGMPRLLINLKGSRGEFAQLYSRVGMALDLEAHKVKTEVDDFNAILGSLLPVESNGHSALTVPGVAEAFLKYSKGNYRRMFKLARGVVRASGINNQGVSVKLIESYAQMLIH</sequence>
<reference evidence="2 3" key="1">
    <citation type="submission" date="2014-10" db="EMBL/GenBank/DDBJ databases">
        <title>Genome sequence of Erwinia typographi M043b.</title>
        <authorList>
            <person name="Chan K.-G."/>
            <person name="Tan W.-S."/>
        </authorList>
    </citation>
    <scope>NUCLEOTIDE SEQUENCE [LARGE SCALE GENOMIC DNA]</scope>
    <source>
        <strain evidence="2 3">M043b</strain>
    </source>
</reference>
<organism evidence="2 3">
    <name type="scientific">Erwinia typographi</name>
    <dbReference type="NCBI Taxonomy" id="371042"/>
    <lineage>
        <taxon>Bacteria</taxon>
        <taxon>Pseudomonadati</taxon>
        <taxon>Pseudomonadota</taxon>
        <taxon>Gammaproteobacteria</taxon>
        <taxon>Enterobacterales</taxon>
        <taxon>Erwiniaceae</taxon>
        <taxon>Erwinia</taxon>
    </lineage>
</organism>
<proteinExistence type="predicted"/>
<dbReference type="Pfam" id="PF13401">
    <property type="entry name" value="AAA_22"/>
    <property type="match status" value="1"/>
</dbReference>
<dbReference type="GO" id="GO:0016887">
    <property type="term" value="F:ATP hydrolysis activity"/>
    <property type="evidence" value="ECO:0007669"/>
    <property type="project" value="InterPro"/>
</dbReference>
<dbReference type="Gene3D" id="1.10.260.40">
    <property type="entry name" value="lambda repressor-like DNA-binding domains"/>
    <property type="match status" value="1"/>
</dbReference>